<dbReference type="Pfam" id="PF02260">
    <property type="entry name" value="FATC"/>
    <property type="match status" value="1"/>
</dbReference>
<dbReference type="AlphaFoldDB" id="A0A1I7RWM5"/>
<evidence type="ECO:0000313" key="8">
    <source>
        <dbReference type="WBParaSite" id="BXY_0513800.1"/>
    </source>
</evidence>
<dbReference type="InterPro" id="IPR036940">
    <property type="entry name" value="PI3/4_kinase_cat_sf"/>
</dbReference>
<dbReference type="PANTHER" id="PTHR11139:SF69">
    <property type="entry name" value="SERINE_THREONINE-PROTEIN KINASE ATR"/>
    <property type="match status" value="1"/>
</dbReference>
<reference evidence="8" key="1">
    <citation type="submission" date="2016-11" db="UniProtKB">
        <authorList>
            <consortium name="WormBaseParasite"/>
        </authorList>
    </citation>
    <scope>IDENTIFICATION</scope>
</reference>
<dbReference type="SUPFAM" id="SSF56112">
    <property type="entry name" value="Protein kinase-like (PK-like)"/>
    <property type="match status" value="1"/>
</dbReference>
<organism evidence="7 8">
    <name type="scientific">Bursaphelenchus xylophilus</name>
    <name type="common">Pinewood nematode worm</name>
    <name type="synonym">Aphelenchoides xylophilus</name>
    <dbReference type="NCBI Taxonomy" id="6326"/>
    <lineage>
        <taxon>Eukaryota</taxon>
        <taxon>Metazoa</taxon>
        <taxon>Ecdysozoa</taxon>
        <taxon>Nematoda</taxon>
        <taxon>Chromadorea</taxon>
        <taxon>Rhabditida</taxon>
        <taxon>Tylenchina</taxon>
        <taxon>Tylenchomorpha</taxon>
        <taxon>Aphelenchoidea</taxon>
        <taxon>Aphelenchoididae</taxon>
        <taxon>Bursaphelenchus</taxon>
    </lineage>
</organism>
<sequence>MNLAIKTRLPKEELYRIYKDKLVPLFHAEMGNYLRKTAMNPSAYYQKQRNYTVTTAAMSALGHIVGLGDRHLGNILVDATNGDVMHVDFNLLFNSGEMLTVPEIVPFRLTRNVVDAFGPTGVEGRFRIAFERIIKFLQAEKPAILRILKSFIYDPLIDWRIDDENDHATYTRRSNLTNISVQDRIELVRDRLDGYLHTTIQPKIGPITDERVLVSKLIELAMDEESLSRMYFGWSPFV</sequence>
<evidence type="ECO:0000259" key="6">
    <source>
        <dbReference type="PROSITE" id="PS51190"/>
    </source>
</evidence>
<keyword evidence="2" id="KW-0808">Transferase</keyword>
<protein>
    <submittedName>
        <fullName evidence="8">Non-specific serine/threonine protein kinase</fullName>
    </submittedName>
</protein>
<dbReference type="PANTHER" id="PTHR11139">
    <property type="entry name" value="ATAXIA TELANGIECTASIA MUTATED ATM -RELATED"/>
    <property type="match status" value="1"/>
</dbReference>
<dbReference type="GO" id="GO:0000077">
    <property type="term" value="P:DNA damage checkpoint signaling"/>
    <property type="evidence" value="ECO:0007669"/>
    <property type="project" value="TreeGrafter"/>
</dbReference>
<evidence type="ECO:0000256" key="2">
    <source>
        <dbReference type="ARBA" id="ARBA00022527"/>
    </source>
</evidence>
<comment type="subcellular location">
    <subcellularLocation>
        <location evidence="1">Nucleus</location>
    </subcellularLocation>
</comment>
<dbReference type="SMART" id="SM00146">
    <property type="entry name" value="PI3Kc"/>
    <property type="match status" value="1"/>
</dbReference>
<dbReference type="InterPro" id="IPR050517">
    <property type="entry name" value="DDR_Repair_Kinase"/>
</dbReference>
<dbReference type="Proteomes" id="UP000095284">
    <property type="component" value="Unplaced"/>
</dbReference>
<keyword evidence="3" id="KW-0227">DNA damage</keyword>
<keyword evidence="4" id="KW-0539">Nucleus</keyword>
<dbReference type="eggNOG" id="KOG0890">
    <property type="taxonomic scope" value="Eukaryota"/>
</dbReference>
<dbReference type="GO" id="GO:0005694">
    <property type="term" value="C:chromosome"/>
    <property type="evidence" value="ECO:0007669"/>
    <property type="project" value="TreeGrafter"/>
</dbReference>
<dbReference type="SMART" id="SM01343">
    <property type="entry name" value="FATC"/>
    <property type="match status" value="1"/>
</dbReference>
<dbReference type="InterPro" id="IPR003152">
    <property type="entry name" value="FATC_dom"/>
</dbReference>
<keyword evidence="2" id="KW-0418">Kinase</keyword>
<dbReference type="PROSITE" id="PS51190">
    <property type="entry name" value="FATC"/>
    <property type="match status" value="1"/>
</dbReference>
<evidence type="ECO:0000256" key="4">
    <source>
        <dbReference type="ARBA" id="ARBA00023242"/>
    </source>
</evidence>
<dbReference type="WBParaSite" id="BXY_0513800.1">
    <property type="protein sequence ID" value="BXY_0513800.1"/>
    <property type="gene ID" value="BXY_0513800"/>
</dbReference>
<feature type="domain" description="PI3K/PI4K catalytic" evidence="5">
    <location>
        <begin position="1"/>
        <end position="200"/>
    </location>
</feature>
<evidence type="ECO:0000313" key="7">
    <source>
        <dbReference type="Proteomes" id="UP000095284"/>
    </source>
</evidence>
<evidence type="ECO:0000259" key="5">
    <source>
        <dbReference type="PROSITE" id="PS50290"/>
    </source>
</evidence>
<dbReference type="Gene3D" id="1.10.1070.11">
    <property type="entry name" value="Phosphatidylinositol 3-/4-kinase, catalytic domain"/>
    <property type="match status" value="1"/>
</dbReference>
<feature type="domain" description="FATC" evidence="6">
    <location>
        <begin position="206"/>
        <end position="238"/>
    </location>
</feature>
<dbReference type="Pfam" id="PF00454">
    <property type="entry name" value="PI3_PI4_kinase"/>
    <property type="match status" value="1"/>
</dbReference>
<evidence type="ECO:0000256" key="1">
    <source>
        <dbReference type="ARBA" id="ARBA00004123"/>
    </source>
</evidence>
<name>A0A1I7RWM5_BURXY</name>
<dbReference type="GO" id="GO:0005634">
    <property type="term" value="C:nucleus"/>
    <property type="evidence" value="ECO:0007669"/>
    <property type="project" value="UniProtKB-SubCell"/>
</dbReference>
<dbReference type="GO" id="GO:0006281">
    <property type="term" value="P:DNA repair"/>
    <property type="evidence" value="ECO:0007669"/>
    <property type="project" value="TreeGrafter"/>
</dbReference>
<dbReference type="InterPro" id="IPR011009">
    <property type="entry name" value="Kinase-like_dom_sf"/>
</dbReference>
<dbReference type="PROSITE" id="PS50290">
    <property type="entry name" value="PI3_4_KINASE_3"/>
    <property type="match status" value="1"/>
</dbReference>
<dbReference type="InterPro" id="IPR000403">
    <property type="entry name" value="PI3/4_kinase_cat_dom"/>
</dbReference>
<dbReference type="GO" id="GO:0004674">
    <property type="term" value="F:protein serine/threonine kinase activity"/>
    <property type="evidence" value="ECO:0007669"/>
    <property type="project" value="UniProtKB-KW"/>
</dbReference>
<keyword evidence="2" id="KW-0723">Serine/threonine-protein kinase</keyword>
<dbReference type="GO" id="GO:0000723">
    <property type="term" value="P:telomere maintenance"/>
    <property type="evidence" value="ECO:0007669"/>
    <property type="project" value="TreeGrafter"/>
</dbReference>
<evidence type="ECO:0000256" key="3">
    <source>
        <dbReference type="ARBA" id="ARBA00022763"/>
    </source>
</evidence>
<proteinExistence type="predicted"/>
<accession>A0A1I7RWM5</accession>